<protein>
    <submittedName>
        <fullName evidence="2">Uncharacterized protein</fullName>
    </submittedName>
</protein>
<evidence type="ECO:0000313" key="2">
    <source>
        <dbReference type="EMBL" id="KAF2084671.1"/>
    </source>
</evidence>
<evidence type="ECO:0000256" key="1">
    <source>
        <dbReference type="SAM" id="MobiDB-lite"/>
    </source>
</evidence>
<organism evidence="2 3">
    <name type="scientific">Saccharata proteae CBS 121410</name>
    <dbReference type="NCBI Taxonomy" id="1314787"/>
    <lineage>
        <taxon>Eukaryota</taxon>
        <taxon>Fungi</taxon>
        <taxon>Dikarya</taxon>
        <taxon>Ascomycota</taxon>
        <taxon>Pezizomycotina</taxon>
        <taxon>Dothideomycetes</taxon>
        <taxon>Dothideomycetes incertae sedis</taxon>
        <taxon>Botryosphaeriales</taxon>
        <taxon>Saccharataceae</taxon>
        <taxon>Saccharata</taxon>
    </lineage>
</organism>
<gene>
    <name evidence="2" type="ORF">K490DRAFT_68430</name>
</gene>
<dbReference type="AlphaFoldDB" id="A0A9P4HQP5"/>
<feature type="non-terminal residue" evidence="2">
    <location>
        <position position="239"/>
    </location>
</feature>
<dbReference type="Proteomes" id="UP000799776">
    <property type="component" value="Unassembled WGS sequence"/>
</dbReference>
<feature type="compositionally biased region" description="Basic residues" evidence="1">
    <location>
        <begin position="204"/>
        <end position="215"/>
    </location>
</feature>
<name>A0A9P4HQP5_9PEZI</name>
<feature type="region of interest" description="Disordered" evidence="1">
    <location>
        <begin position="185"/>
        <end position="239"/>
    </location>
</feature>
<proteinExistence type="predicted"/>
<sequence length="239" mass="26604">MNPTTLTFPGTFQQTCRPGFCCNPEPSTCVVCSQSRLVSICIKRPEEALNPTWLSMGNYLEYQTMLLYPNDDAKVAEVLAQDPTYIRKKEGATGKHWVRNNCCLNADGALCKIPQSINPEKATARPRIIPVDNWGEKLVQYHGENHAGRDKMVKAIQLDDLVPPPKNIITAWLSGCPHCTSRFNVKKRSLPSDGDAKTASPPTKKPRKRTNRKPLPRTNGLAQPAGFTALPHFLTDRQP</sequence>
<comment type="caution">
    <text evidence="2">The sequence shown here is derived from an EMBL/GenBank/DDBJ whole genome shotgun (WGS) entry which is preliminary data.</text>
</comment>
<reference evidence="2" key="1">
    <citation type="journal article" date="2020" name="Stud. Mycol.">
        <title>101 Dothideomycetes genomes: a test case for predicting lifestyles and emergence of pathogens.</title>
        <authorList>
            <person name="Haridas S."/>
            <person name="Albert R."/>
            <person name="Binder M."/>
            <person name="Bloem J."/>
            <person name="Labutti K."/>
            <person name="Salamov A."/>
            <person name="Andreopoulos B."/>
            <person name="Baker S."/>
            <person name="Barry K."/>
            <person name="Bills G."/>
            <person name="Bluhm B."/>
            <person name="Cannon C."/>
            <person name="Castanera R."/>
            <person name="Culley D."/>
            <person name="Daum C."/>
            <person name="Ezra D."/>
            <person name="Gonzalez J."/>
            <person name="Henrissat B."/>
            <person name="Kuo A."/>
            <person name="Liang C."/>
            <person name="Lipzen A."/>
            <person name="Lutzoni F."/>
            <person name="Magnuson J."/>
            <person name="Mondo S."/>
            <person name="Nolan M."/>
            <person name="Ohm R."/>
            <person name="Pangilinan J."/>
            <person name="Park H.-J."/>
            <person name="Ramirez L."/>
            <person name="Alfaro M."/>
            <person name="Sun H."/>
            <person name="Tritt A."/>
            <person name="Yoshinaga Y."/>
            <person name="Zwiers L.-H."/>
            <person name="Turgeon B."/>
            <person name="Goodwin S."/>
            <person name="Spatafora J."/>
            <person name="Crous P."/>
            <person name="Grigoriev I."/>
        </authorList>
    </citation>
    <scope>NUCLEOTIDE SEQUENCE</scope>
    <source>
        <strain evidence="2">CBS 121410</strain>
    </source>
</reference>
<keyword evidence="3" id="KW-1185">Reference proteome</keyword>
<accession>A0A9P4HQP5</accession>
<evidence type="ECO:0000313" key="3">
    <source>
        <dbReference type="Proteomes" id="UP000799776"/>
    </source>
</evidence>
<dbReference type="EMBL" id="ML978738">
    <property type="protein sequence ID" value="KAF2084671.1"/>
    <property type="molecule type" value="Genomic_DNA"/>
</dbReference>